<keyword evidence="2" id="KW-1185">Reference proteome</keyword>
<dbReference type="Proteomes" id="UP000032142">
    <property type="component" value="Unassembled WGS sequence"/>
</dbReference>
<evidence type="ECO:0000313" key="1">
    <source>
        <dbReference type="EMBL" id="KHG27426.1"/>
    </source>
</evidence>
<gene>
    <name evidence="1" type="ORF">F383_34250</name>
</gene>
<sequence length="99" mass="11161">MYLELTMELCSTFHLQTVMTNHDDPGTIQFRLGGLVRQLSVPEFSAVLGLYMRNSERRTILIHSTTTSIILLPSVGTPSCHIRPPTTPVTLRQRLSLRP</sequence>
<proteinExistence type="predicted"/>
<protein>
    <submittedName>
        <fullName evidence="1">Uncharacterized protein</fullName>
    </submittedName>
</protein>
<dbReference type="EMBL" id="KN441031">
    <property type="protein sequence ID" value="KHG27426.1"/>
    <property type="molecule type" value="Genomic_DNA"/>
</dbReference>
<accession>A0A0B0PVJ2</accession>
<evidence type="ECO:0000313" key="2">
    <source>
        <dbReference type="Proteomes" id="UP000032142"/>
    </source>
</evidence>
<reference evidence="2" key="1">
    <citation type="submission" date="2014-09" db="EMBL/GenBank/DDBJ databases">
        <authorList>
            <person name="Mudge J."/>
            <person name="Ramaraj T."/>
            <person name="Lindquist I.E."/>
            <person name="Bharti A.K."/>
            <person name="Sundararajan A."/>
            <person name="Cameron C.T."/>
            <person name="Woodward J.E."/>
            <person name="May G.D."/>
            <person name="Brubaker C."/>
            <person name="Broadhvest J."/>
            <person name="Wilkins T.A."/>
        </authorList>
    </citation>
    <scope>NUCLEOTIDE SEQUENCE</scope>
    <source>
        <strain evidence="2">cv. AKA8401</strain>
    </source>
</reference>
<dbReference type="AlphaFoldDB" id="A0A0B0PVJ2"/>
<name>A0A0B0PVJ2_GOSAR</name>
<organism evidence="1 2">
    <name type="scientific">Gossypium arboreum</name>
    <name type="common">Tree cotton</name>
    <name type="synonym">Gossypium nanking</name>
    <dbReference type="NCBI Taxonomy" id="29729"/>
    <lineage>
        <taxon>Eukaryota</taxon>
        <taxon>Viridiplantae</taxon>
        <taxon>Streptophyta</taxon>
        <taxon>Embryophyta</taxon>
        <taxon>Tracheophyta</taxon>
        <taxon>Spermatophyta</taxon>
        <taxon>Magnoliopsida</taxon>
        <taxon>eudicotyledons</taxon>
        <taxon>Gunneridae</taxon>
        <taxon>Pentapetalae</taxon>
        <taxon>rosids</taxon>
        <taxon>malvids</taxon>
        <taxon>Malvales</taxon>
        <taxon>Malvaceae</taxon>
        <taxon>Malvoideae</taxon>
        <taxon>Gossypium</taxon>
    </lineage>
</organism>